<keyword evidence="2" id="KW-1185">Reference proteome</keyword>
<dbReference type="Proteomes" id="UP000297245">
    <property type="component" value="Unassembled WGS sequence"/>
</dbReference>
<proteinExistence type="predicted"/>
<gene>
    <name evidence="1" type="ORF">K435DRAFT_794800</name>
</gene>
<name>A0A4S8MBK8_DENBC</name>
<evidence type="ECO:0000313" key="1">
    <source>
        <dbReference type="EMBL" id="THU99651.1"/>
    </source>
</evidence>
<dbReference type="AlphaFoldDB" id="A0A4S8MBK8"/>
<accession>A0A4S8MBK8</accession>
<dbReference type="EMBL" id="ML179116">
    <property type="protein sequence ID" value="THU99651.1"/>
    <property type="molecule type" value="Genomic_DNA"/>
</dbReference>
<sequence>MFGDKAEFSSFSGFNSCLDGKRNFPGYVLFVLQLSKHPDRTGRKAERGFDIRFVRAVQLSLYPDLRRTLQFGGQTRPNSELSEKSEKKRTFFGQFCPSKESNVYVLVLPCMEEIDLFPLSHISLVNYLSPPVVHYWVEVYVDLFPCCRLF</sequence>
<reference evidence="1 2" key="1">
    <citation type="journal article" date="2019" name="Nat. Ecol. Evol.">
        <title>Megaphylogeny resolves global patterns of mushroom evolution.</title>
        <authorList>
            <person name="Varga T."/>
            <person name="Krizsan K."/>
            <person name="Foldi C."/>
            <person name="Dima B."/>
            <person name="Sanchez-Garcia M."/>
            <person name="Sanchez-Ramirez S."/>
            <person name="Szollosi G.J."/>
            <person name="Szarkandi J.G."/>
            <person name="Papp V."/>
            <person name="Albert L."/>
            <person name="Andreopoulos W."/>
            <person name="Angelini C."/>
            <person name="Antonin V."/>
            <person name="Barry K.W."/>
            <person name="Bougher N.L."/>
            <person name="Buchanan P."/>
            <person name="Buyck B."/>
            <person name="Bense V."/>
            <person name="Catcheside P."/>
            <person name="Chovatia M."/>
            <person name="Cooper J."/>
            <person name="Damon W."/>
            <person name="Desjardin D."/>
            <person name="Finy P."/>
            <person name="Geml J."/>
            <person name="Haridas S."/>
            <person name="Hughes K."/>
            <person name="Justo A."/>
            <person name="Karasinski D."/>
            <person name="Kautmanova I."/>
            <person name="Kiss B."/>
            <person name="Kocsube S."/>
            <person name="Kotiranta H."/>
            <person name="LaButti K.M."/>
            <person name="Lechner B.E."/>
            <person name="Liimatainen K."/>
            <person name="Lipzen A."/>
            <person name="Lukacs Z."/>
            <person name="Mihaltcheva S."/>
            <person name="Morgado L.N."/>
            <person name="Niskanen T."/>
            <person name="Noordeloos M.E."/>
            <person name="Ohm R.A."/>
            <person name="Ortiz-Santana B."/>
            <person name="Ovrebo C."/>
            <person name="Racz N."/>
            <person name="Riley R."/>
            <person name="Savchenko A."/>
            <person name="Shiryaev A."/>
            <person name="Soop K."/>
            <person name="Spirin V."/>
            <person name="Szebenyi C."/>
            <person name="Tomsovsky M."/>
            <person name="Tulloss R.E."/>
            <person name="Uehling J."/>
            <person name="Grigoriev I.V."/>
            <person name="Vagvolgyi C."/>
            <person name="Papp T."/>
            <person name="Martin F.M."/>
            <person name="Miettinen O."/>
            <person name="Hibbett D.S."/>
            <person name="Nagy L.G."/>
        </authorList>
    </citation>
    <scope>NUCLEOTIDE SEQUENCE [LARGE SCALE GENOMIC DNA]</scope>
    <source>
        <strain evidence="1 2">CBS 962.96</strain>
    </source>
</reference>
<protein>
    <submittedName>
        <fullName evidence="1">Uncharacterized protein</fullName>
    </submittedName>
</protein>
<organism evidence="1 2">
    <name type="scientific">Dendrothele bispora (strain CBS 962.96)</name>
    <dbReference type="NCBI Taxonomy" id="1314807"/>
    <lineage>
        <taxon>Eukaryota</taxon>
        <taxon>Fungi</taxon>
        <taxon>Dikarya</taxon>
        <taxon>Basidiomycota</taxon>
        <taxon>Agaricomycotina</taxon>
        <taxon>Agaricomycetes</taxon>
        <taxon>Agaricomycetidae</taxon>
        <taxon>Agaricales</taxon>
        <taxon>Agaricales incertae sedis</taxon>
        <taxon>Dendrothele</taxon>
    </lineage>
</organism>
<evidence type="ECO:0000313" key="2">
    <source>
        <dbReference type="Proteomes" id="UP000297245"/>
    </source>
</evidence>